<dbReference type="SUPFAM" id="SSF53474">
    <property type="entry name" value="alpha/beta-Hydrolases"/>
    <property type="match status" value="1"/>
</dbReference>
<dbReference type="GO" id="GO:0016787">
    <property type="term" value="F:hydrolase activity"/>
    <property type="evidence" value="ECO:0007669"/>
    <property type="project" value="UniProtKB-KW"/>
</dbReference>
<keyword evidence="2" id="KW-1185">Reference proteome</keyword>
<dbReference type="AlphaFoldDB" id="A0A941IA41"/>
<name>A0A941IA41_9BACI</name>
<dbReference type="Gene3D" id="3.40.50.1820">
    <property type="entry name" value="alpha/beta hydrolase"/>
    <property type="match status" value="1"/>
</dbReference>
<protein>
    <submittedName>
        <fullName evidence="1">Alpha/beta hydrolase</fullName>
    </submittedName>
</protein>
<sequence length="83" mass="9413">MVRGEDSAERQLQTLEVVAKQRTVETNGTEADTRSYSEQFYELSNGPKELFWVEGATHVALYDIPEYVNQAVPKLTAFFGKIL</sequence>
<dbReference type="Proteomes" id="UP000675284">
    <property type="component" value="Unassembled WGS sequence"/>
</dbReference>
<evidence type="ECO:0000313" key="1">
    <source>
        <dbReference type="EMBL" id="MBR7797464.1"/>
    </source>
</evidence>
<dbReference type="EMBL" id="JAGSOT010000055">
    <property type="protein sequence ID" value="MBR7797464.1"/>
    <property type="molecule type" value="Genomic_DNA"/>
</dbReference>
<gene>
    <name evidence="1" type="ORF">KCX74_15640</name>
</gene>
<proteinExistence type="predicted"/>
<dbReference type="PANTHER" id="PTHR47751">
    <property type="entry name" value="SUPERFAMILY HYDROLASE, PUTATIVE (AFU_ORTHOLOGUE AFUA_2G16580)-RELATED"/>
    <property type="match status" value="1"/>
</dbReference>
<dbReference type="RefSeq" id="WP_205388566.1">
    <property type="nucleotide sequence ID" value="NZ_JAGSOT010000055.1"/>
</dbReference>
<dbReference type="PANTHER" id="PTHR47751:SF1">
    <property type="entry name" value="SUPERFAMILY HYDROLASE, PUTATIVE (AFU_ORTHOLOGUE AFUA_2G16580)-RELATED"/>
    <property type="match status" value="1"/>
</dbReference>
<dbReference type="InterPro" id="IPR029058">
    <property type="entry name" value="AB_hydrolase_fold"/>
</dbReference>
<accession>A0A941IA41</accession>
<reference evidence="1" key="1">
    <citation type="submission" date="2021-04" db="EMBL/GenBank/DDBJ databases">
        <title>Isolation and polyphasic classification of algal microorganism.</title>
        <authorList>
            <person name="Wang S."/>
        </authorList>
    </citation>
    <scope>NUCLEOTIDE SEQUENCE</scope>
    <source>
        <strain evidence="1">720a</strain>
    </source>
</reference>
<organism evidence="1 2">
    <name type="scientific">Virgibacillus salarius</name>
    <dbReference type="NCBI Taxonomy" id="447199"/>
    <lineage>
        <taxon>Bacteria</taxon>
        <taxon>Bacillati</taxon>
        <taxon>Bacillota</taxon>
        <taxon>Bacilli</taxon>
        <taxon>Bacillales</taxon>
        <taxon>Bacillaceae</taxon>
        <taxon>Virgibacillus</taxon>
    </lineage>
</organism>
<evidence type="ECO:0000313" key="2">
    <source>
        <dbReference type="Proteomes" id="UP000675284"/>
    </source>
</evidence>
<dbReference type="InterPro" id="IPR051411">
    <property type="entry name" value="Polyketide_trans_af380"/>
</dbReference>
<keyword evidence="1" id="KW-0378">Hydrolase</keyword>
<comment type="caution">
    <text evidence="1">The sequence shown here is derived from an EMBL/GenBank/DDBJ whole genome shotgun (WGS) entry which is preliminary data.</text>
</comment>